<dbReference type="SMART" id="SM00512">
    <property type="entry name" value="Skp1"/>
    <property type="match status" value="1"/>
</dbReference>
<evidence type="ECO:0000256" key="3">
    <source>
        <dbReference type="ARBA" id="ARBA00022786"/>
    </source>
</evidence>
<dbReference type="Pfam" id="PF01466">
    <property type="entry name" value="Skp1"/>
    <property type="match status" value="1"/>
</dbReference>
<evidence type="ECO:0000256" key="2">
    <source>
        <dbReference type="ARBA" id="ARBA00009993"/>
    </source>
</evidence>
<comment type="pathway">
    <text evidence="1 4">Protein modification; protein ubiquitination.</text>
</comment>
<comment type="caution">
    <text evidence="7">The sequence shown here is derived from an EMBL/GenBank/DDBJ whole genome shotgun (WGS) entry which is preliminary data.</text>
</comment>
<dbReference type="Proteomes" id="UP001604336">
    <property type="component" value="Unassembled WGS sequence"/>
</dbReference>
<gene>
    <name evidence="7" type="ORF">Adt_00631</name>
</gene>
<keyword evidence="8" id="KW-1185">Reference proteome</keyword>
<evidence type="ECO:0000259" key="6">
    <source>
        <dbReference type="Pfam" id="PF03931"/>
    </source>
</evidence>
<evidence type="ECO:0000313" key="8">
    <source>
        <dbReference type="Proteomes" id="UP001604336"/>
    </source>
</evidence>
<dbReference type="InterPro" id="IPR036296">
    <property type="entry name" value="SKP1-like_dim_sf"/>
</dbReference>
<comment type="function">
    <text evidence="4">Involved in ubiquitination and subsequent proteasomal degradation of target proteins. Together with CUL1, RBX1 and a F-box protein, it forms a SCF E3 ubiquitin ligase complex. The functional specificity of this complex depends on the type of F-box protein. In the SCF complex, it serves as an adapter that links the F-box protein to CUL1.</text>
</comment>
<dbReference type="PIRSF" id="PIRSF028729">
    <property type="entry name" value="E3_ubiquit_lig_SCF_Skp"/>
    <property type="match status" value="1"/>
</dbReference>
<dbReference type="PANTHER" id="PTHR11165">
    <property type="entry name" value="SKP1"/>
    <property type="match status" value="1"/>
</dbReference>
<keyword evidence="3 4" id="KW-0833">Ubl conjugation pathway</keyword>
<dbReference type="Pfam" id="PF03931">
    <property type="entry name" value="Skp1_POZ"/>
    <property type="match status" value="1"/>
</dbReference>
<feature type="domain" description="SKP1 component dimerisation" evidence="5">
    <location>
        <begin position="104"/>
        <end position="150"/>
    </location>
</feature>
<dbReference type="GO" id="GO:0016567">
    <property type="term" value="P:protein ubiquitination"/>
    <property type="evidence" value="ECO:0007669"/>
    <property type="project" value="UniProtKB-UniRule"/>
</dbReference>
<dbReference type="InterPro" id="IPR001232">
    <property type="entry name" value="SKP1-like"/>
</dbReference>
<dbReference type="EMBL" id="JBFOLK010000001">
    <property type="protein sequence ID" value="KAL2539653.1"/>
    <property type="molecule type" value="Genomic_DNA"/>
</dbReference>
<evidence type="ECO:0000259" key="5">
    <source>
        <dbReference type="Pfam" id="PF01466"/>
    </source>
</evidence>
<dbReference type="InterPro" id="IPR011333">
    <property type="entry name" value="SKP1/BTB/POZ_sf"/>
</dbReference>
<dbReference type="AlphaFoldDB" id="A0ABD1VQQ1"/>
<comment type="similarity">
    <text evidence="2 4">Belongs to the SKP1 family.</text>
</comment>
<dbReference type="InterPro" id="IPR016072">
    <property type="entry name" value="Skp1_comp_dimer"/>
</dbReference>
<dbReference type="InterPro" id="IPR016897">
    <property type="entry name" value="SKP1"/>
</dbReference>
<feature type="domain" description="SKP1 component POZ" evidence="6">
    <location>
        <begin position="8"/>
        <end position="66"/>
    </location>
</feature>
<evidence type="ECO:0000256" key="4">
    <source>
        <dbReference type="PIRNR" id="PIRNR028729"/>
    </source>
</evidence>
<accession>A0ABD1VQQ1</accession>
<dbReference type="SUPFAM" id="SSF81382">
    <property type="entry name" value="Skp1 dimerisation domain-like"/>
    <property type="match status" value="1"/>
</dbReference>
<reference evidence="8" key="1">
    <citation type="submission" date="2024-07" db="EMBL/GenBank/DDBJ databases">
        <title>Two chromosome-level genome assemblies of Korean endemic species Abeliophyllum distichum and Forsythia ovata (Oleaceae).</title>
        <authorList>
            <person name="Jang H."/>
        </authorList>
    </citation>
    <scope>NUCLEOTIDE SEQUENCE [LARGE SCALE GENOMIC DNA]</scope>
</reference>
<comment type="subunit">
    <text evidence="4">Part of a SCF (SKP1-cullin-F-box) protein ligase complex.</text>
</comment>
<proteinExistence type="inferred from homology"/>
<dbReference type="Gene3D" id="3.30.710.10">
    <property type="entry name" value="Potassium Channel Kv1.1, Chain A"/>
    <property type="match status" value="1"/>
</dbReference>
<evidence type="ECO:0000256" key="1">
    <source>
        <dbReference type="ARBA" id="ARBA00004906"/>
    </source>
</evidence>
<name>A0ABD1VQQ1_9LAMI</name>
<organism evidence="7 8">
    <name type="scientific">Abeliophyllum distichum</name>
    <dbReference type="NCBI Taxonomy" id="126358"/>
    <lineage>
        <taxon>Eukaryota</taxon>
        <taxon>Viridiplantae</taxon>
        <taxon>Streptophyta</taxon>
        <taxon>Embryophyta</taxon>
        <taxon>Tracheophyta</taxon>
        <taxon>Spermatophyta</taxon>
        <taxon>Magnoliopsida</taxon>
        <taxon>eudicotyledons</taxon>
        <taxon>Gunneridae</taxon>
        <taxon>Pentapetalae</taxon>
        <taxon>asterids</taxon>
        <taxon>lamiids</taxon>
        <taxon>Lamiales</taxon>
        <taxon>Oleaceae</taxon>
        <taxon>Forsythieae</taxon>
        <taxon>Abeliophyllum</taxon>
    </lineage>
</organism>
<evidence type="ECO:0000313" key="7">
    <source>
        <dbReference type="EMBL" id="KAL2539653.1"/>
    </source>
</evidence>
<protein>
    <recommendedName>
        <fullName evidence="4">SKP1-like protein</fullName>
    </recommendedName>
</protein>
<sequence length="152" mass="17251">MSSSQEKLLILKSSDKKEFVVKESVAVQSITIRNLVEDGCDSDPIPLVNVDSKNLALVIEFMEKHADSTLSYFDKKEFDSQFANKPLDEVLVLALAANYLNIRELLDMLFDILANQIQHMTVENVQKLLDIQGDDTEEEEKGVRAENDWAFN</sequence>
<dbReference type="GO" id="GO:0009867">
    <property type="term" value="P:jasmonic acid mediated signaling pathway"/>
    <property type="evidence" value="ECO:0007669"/>
    <property type="project" value="UniProtKB-ARBA"/>
</dbReference>
<dbReference type="SUPFAM" id="SSF54695">
    <property type="entry name" value="POZ domain"/>
    <property type="match status" value="1"/>
</dbReference>
<dbReference type="InterPro" id="IPR016073">
    <property type="entry name" value="Skp1_comp_POZ"/>
</dbReference>